<feature type="region of interest" description="Disordered" evidence="1">
    <location>
        <begin position="363"/>
        <end position="424"/>
    </location>
</feature>
<dbReference type="GO" id="GO:0032012">
    <property type="term" value="P:regulation of ARF protein signal transduction"/>
    <property type="evidence" value="ECO:0007669"/>
    <property type="project" value="InterPro"/>
</dbReference>
<feature type="compositionally biased region" description="Polar residues" evidence="1">
    <location>
        <begin position="770"/>
        <end position="780"/>
    </location>
</feature>
<feature type="compositionally biased region" description="Polar residues" evidence="1">
    <location>
        <begin position="670"/>
        <end position="692"/>
    </location>
</feature>
<feature type="compositionally biased region" description="Basic and acidic residues" evidence="1">
    <location>
        <begin position="925"/>
        <end position="935"/>
    </location>
</feature>
<feature type="domain" description="SEC7" evidence="2">
    <location>
        <begin position="1449"/>
        <end position="1663"/>
    </location>
</feature>
<evidence type="ECO:0000256" key="1">
    <source>
        <dbReference type="SAM" id="MobiDB-lite"/>
    </source>
</evidence>
<dbReference type="InterPro" id="IPR035999">
    <property type="entry name" value="Sec7_dom_sf"/>
</dbReference>
<feature type="compositionally biased region" description="Polar residues" evidence="1">
    <location>
        <begin position="375"/>
        <end position="384"/>
    </location>
</feature>
<dbReference type="Pfam" id="PF01369">
    <property type="entry name" value="Sec7"/>
    <property type="match status" value="1"/>
</dbReference>
<evidence type="ECO:0000313" key="4">
    <source>
        <dbReference type="Proteomes" id="UP000324022"/>
    </source>
</evidence>
<keyword evidence="4" id="KW-1185">Reference proteome</keyword>
<feature type="compositionally biased region" description="Low complexity" evidence="1">
    <location>
        <begin position="1006"/>
        <end position="1024"/>
    </location>
</feature>
<feature type="compositionally biased region" description="Polar residues" evidence="1">
    <location>
        <begin position="1123"/>
        <end position="1133"/>
    </location>
</feature>
<dbReference type="GO" id="GO:0005085">
    <property type="term" value="F:guanyl-nucleotide exchange factor activity"/>
    <property type="evidence" value="ECO:0007669"/>
    <property type="project" value="InterPro"/>
</dbReference>
<feature type="region of interest" description="Disordered" evidence="1">
    <location>
        <begin position="1050"/>
        <end position="1265"/>
    </location>
</feature>
<feature type="compositionally biased region" description="Low complexity" evidence="1">
    <location>
        <begin position="2019"/>
        <end position="2029"/>
    </location>
</feature>
<dbReference type="PANTHER" id="PTHR23179">
    <property type="entry name" value="T-CELL ACTIVATION RHO GTPASE ACTIVATING PROTEIN-RELATED"/>
    <property type="match status" value="1"/>
</dbReference>
<dbReference type="SMART" id="SM00222">
    <property type="entry name" value="Sec7"/>
    <property type="match status" value="1"/>
</dbReference>
<sequence>MMQTSPSSDLAAAPGPSNMPDTRPALTRQGSVARTNAIAMLKRAASQREMKAKADTPALPGAFPSESPVPFAASDSVATASEPDQPSLPFPTMDPAFDPSAARDATSFANQTFTHTNGSSDLLTLQSGHHHHLGHYTADNATASTSYAPTPSAMLAAPSSNDSSDRSRSPMFQDRSNQRPFNRSPLPSLEQLRARILLERESAGLQRSASTSAASQAARAYALEKLLGNSGTDVFYDHTPEGTPIGRGAATPSPTPMSGRDNDLADMASDDESAHETRLKRQSIKNRPSLRRSRTINGLTAMAEAQNKAEFVQGVFLAVPGPASNRISRIHQRRVERQSLLNIAKTSPSEASVPEETIIDPVSPLAPVPEAAPSLSRQQSQRQIARTEMMRKLSTRGRGNAAAVTPQPASDHHHHNIDSSVSTSGIAQHPRLPQVITNSPAVDETISPVGVVIRPPSSPVPPHIPHSDTSASASSSPTFRQALSPSDAHAHVATQSEVDQLAVSSPGLKASSSAASLSSHYAPSNATAHHIYERNRESAMALLNNEDSFGYEASPSIPSTSMDVGTPRTRIEAHRTQKDGEDADATLQASTSQDGHASENEGLHLDLGNARRKRRAGLVGLGLDSVSPQAAAEVEAGREEPSAQQLQTKDPAGPSPGKRGVGSSKRISKMRQSLSRLRVQPTTQDLLSSPGSFTDEEALEDDAFYQLYSPATGGFDDDDETDEDEDDEEAHGRSEQFTAAPERTHQATSQHASESQPATAVVQGLGLIQSGGTPNHSRSLQDAEPPTTPPQRLFHRGIASVPCDPSPSTETEFGEARRTPWLGSSPGGFNLPLRLDNSLMSTAHAIVSDSPATDPSPVVRGPGPSRKARGDWPMSVASSGTIHQSRESLESRSEAEARIRSSEEGGVHSGAPAIASPLIELPEDEVMKEVEHDSRQPATTPANVSSDSDFELLSVPSARTKPSERVQAMLGSSFVAEYGVDLESDSRSRSSIGGDDEHNLRVPTTGANGSSLSNNNSSASINDLSDVDGEVDDAYLRKVDRMADKLGKIARSKKAKHSNGVPTSADVVTPAARPTLQRSNTSTGSRFTEHVTGPPPPSHSQRPSADLSALVGNEKLHPFPGLSQASPVQSQEGFSHMAVSAAPPSSALPATVQSRSAQPSISDSPPTGTGEQETNGKQIGLFSSLRRKASSLRRAPSAAKEGGSFWARRGKKDESPKLPTEATFISAPILTTATPGPAPTPAQPIVTIEKPHGEDGNGSAPRERDNDATFEHRLFDGQSADKRTADLQRNASISSVVSARIRTDLQDGTADADGSSSSDHHGAAASSLAPNTAAMIHRYSRMLSTAGPTQAVPGASLEDMQDPPRKLLATDPVFQVISATTIKDRYLFLFSDILVIAKPVAAPGAEAGQALGKMKQSAILPSLSWKFAVKNILELHRLKVSVTTNMRTASAKTRAQNPVLWGFVSHFSKDPDAAVRALVAKTGLESTPASIAQLLYQTPELDRDDLTQYLGHASRREILKAYVSQHRHVGVSIESSLRSLLLDLRFPTDLDAFEALLVHFAQSWTQHNASMIKPNFTAQIASDLVFAIMALNDALHTGSQAGPSSVTSPNFPRPVTVVTPALFSAPCRELSKTDFVSVFRQHDPEEVLSDRTLSRIYLSIRSEPLVQALDRFEPRFTIRVKGGKLPTRLTYAQPAEPVTLVIPAPDPDLAIRLYAQDTTFEPPVLTFSTSNEASFTMWTKSLGPKQVVFVRAGRNARFYGGTEVDITPSTNATNPSDGVEDSPLPRSFNVTVERAFMKHSFTLTSIAPGGTNAKRFMFSFEDAEKVERWTKKIREQAEASIKAKAIRTAGGASGDPTTLRATETAALQVLRETLIVPEDEVAGKVAGQGGLNRAATVSGPTSTTSASAKVGMGGELGSHPRLTPSTGLGVAGLRAPVLDRTTSTSRHYYAASGVGRHERELLIPPSSSTSSSLASTREEGRMAYQAHTKGSASLSLYPPSTSVTRLGAISPAISVARSNSARSASSPLSGHEGLPPVADRAEVGSAPKAAGTAGGGGGGLGGVQGENKVMLGTQIVNVARLNSLLVRVVGFHQAQAQAQQQQHQQHH</sequence>
<feature type="region of interest" description="Disordered" evidence="1">
    <location>
        <begin position="708"/>
        <end position="828"/>
    </location>
</feature>
<dbReference type="Gene3D" id="1.10.1000.11">
    <property type="entry name" value="Arf Nucleotide-binding Site Opener,domain 2"/>
    <property type="match status" value="1"/>
</dbReference>
<evidence type="ECO:0000259" key="2">
    <source>
        <dbReference type="PROSITE" id="PS50190"/>
    </source>
</evidence>
<evidence type="ECO:0000313" key="3">
    <source>
        <dbReference type="EMBL" id="SPO29230.1"/>
    </source>
</evidence>
<dbReference type="EMBL" id="OOIN01000027">
    <property type="protein sequence ID" value="SPO29230.1"/>
    <property type="molecule type" value="Genomic_DNA"/>
</dbReference>
<feature type="compositionally biased region" description="Polar residues" evidence="1">
    <location>
        <begin position="1076"/>
        <end position="1086"/>
    </location>
</feature>
<feature type="region of interest" description="Disordered" evidence="1">
    <location>
        <begin position="630"/>
        <end position="694"/>
    </location>
</feature>
<feature type="compositionally biased region" description="Polar residues" evidence="1">
    <location>
        <begin position="1151"/>
        <end position="1177"/>
    </location>
</feature>
<feature type="compositionally biased region" description="Basic and acidic residues" evidence="1">
    <location>
        <begin position="884"/>
        <end position="906"/>
    </location>
</feature>
<dbReference type="SUPFAM" id="SSF48425">
    <property type="entry name" value="Sec7 domain"/>
    <property type="match status" value="1"/>
</dbReference>
<gene>
    <name evidence="3" type="ORF">UTRI_06179</name>
</gene>
<feature type="region of interest" description="Disordered" evidence="1">
    <location>
        <begin position="452"/>
        <end position="493"/>
    </location>
</feature>
<feature type="region of interest" description="Disordered" evidence="1">
    <location>
        <begin position="1307"/>
        <end position="1326"/>
    </location>
</feature>
<dbReference type="PANTHER" id="PTHR23179:SF3">
    <property type="entry name" value="RHO GTPASE-ACTIVATING PROTEIN 20"/>
    <property type="match status" value="1"/>
</dbReference>
<feature type="region of interest" description="Disordered" evidence="1">
    <location>
        <begin position="241"/>
        <end position="292"/>
    </location>
</feature>
<feature type="compositionally biased region" description="Polar residues" evidence="1">
    <location>
        <begin position="936"/>
        <end position="947"/>
    </location>
</feature>
<dbReference type="OrthoDB" id="430364at2759"/>
<name>A0A5C3EG44_9BASI</name>
<dbReference type="InterPro" id="IPR023394">
    <property type="entry name" value="Sec7_C_sf"/>
</dbReference>
<feature type="compositionally biased region" description="Basic and acidic residues" evidence="1">
    <location>
        <begin position="1249"/>
        <end position="1265"/>
    </location>
</feature>
<feature type="region of interest" description="Disordered" evidence="1">
    <location>
        <begin position="2019"/>
        <end position="2039"/>
    </location>
</feature>
<proteinExistence type="predicted"/>
<dbReference type="GO" id="GO:0005096">
    <property type="term" value="F:GTPase activator activity"/>
    <property type="evidence" value="ECO:0007669"/>
    <property type="project" value="TreeGrafter"/>
</dbReference>
<feature type="compositionally biased region" description="Acidic residues" evidence="1">
    <location>
        <begin position="715"/>
        <end position="729"/>
    </location>
</feature>
<feature type="compositionally biased region" description="Polar residues" evidence="1">
    <location>
        <begin position="746"/>
        <end position="758"/>
    </location>
</feature>
<feature type="region of interest" description="Disordered" evidence="1">
    <location>
        <begin position="1"/>
        <end position="101"/>
    </location>
</feature>
<dbReference type="PROSITE" id="PS50190">
    <property type="entry name" value="SEC7"/>
    <property type="match status" value="1"/>
</dbReference>
<feature type="region of interest" description="Disordered" evidence="1">
    <location>
        <begin position="551"/>
        <end position="608"/>
    </location>
</feature>
<dbReference type="SUPFAM" id="SSF50729">
    <property type="entry name" value="PH domain-like"/>
    <property type="match status" value="1"/>
</dbReference>
<dbReference type="Proteomes" id="UP000324022">
    <property type="component" value="Unassembled WGS sequence"/>
</dbReference>
<feature type="compositionally biased region" description="Basic residues" evidence="1">
    <location>
        <begin position="280"/>
        <end position="292"/>
    </location>
</feature>
<feature type="region of interest" description="Disordered" evidence="1">
    <location>
        <begin position="847"/>
        <end position="964"/>
    </location>
</feature>
<dbReference type="Gene3D" id="1.10.220.20">
    <property type="match status" value="1"/>
</dbReference>
<protein>
    <recommendedName>
        <fullName evidence="2">SEC7 domain-containing protein</fullName>
    </recommendedName>
</protein>
<organism evidence="3 4">
    <name type="scientific">Ustilago trichophora</name>
    <dbReference type="NCBI Taxonomy" id="86804"/>
    <lineage>
        <taxon>Eukaryota</taxon>
        <taxon>Fungi</taxon>
        <taxon>Dikarya</taxon>
        <taxon>Basidiomycota</taxon>
        <taxon>Ustilaginomycotina</taxon>
        <taxon>Ustilaginomycetes</taxon>
        <taxon>Ustilaginales</taxon>
        <taxon>Ustilaginaceae</taxon>
        <taxon>Ustilago</taxon>
    </lineage>
</organism>
<feature type="compositionally biased region" description="Low complexity" evidence="1">
    <location>
        <begin position="1138"/>
        <end position="1150"/>
    </location>
</feature>
<accession>A0A5C3EG44</accession>
<feature type="compositionally biased region" description="Basic and acidic residues" evidence="1">
    <location>
        <begin position="569"/>
        <end position="580"/>
    </location>
</feature>
<feature type="region of interest" description="Disordered" evidence="1">
    <location>
        <begin position="981"/>
        <end position="1029"/>
    </location>
</feature>
<feature type="compositionally biased region" description="Low complexity" evidence="1">
    <location>
        <begin position="1311"/>
        <end position="1326"/>
    </location>
</feature>
<feature type="region of interest" description="Disordered" evidence="1">
    <location>
        <begin position="144"/>
        <end position="188"/>
    </location>
</feature>
<reference evidence="3 4" key="1">
    <citation type="submission" date="2018-03" db="EMBL/GenBank/DDBJ databases">
        <authorList>
            <person name="Guldener U."/>
        </authorList>
    </citation>
    <scope>NUCLEOTIDE SEQUENCE [LARGE SCALE GENOMIC DNA]</scope>
    <source>
        <strain evidence="3 4">NBRC100155</strain>
    </source>
</reference>
<dbReference type="InterPro" id="IPR000904">
    <property type="entry name" value="Sec7_dom"/>
</dbReference>